<dbReference type="InterPro" id="IPR037363">
    <property type="entry name" value="Sec13/Seh1_fam"/>
</dbReference>
<sequence length="200" mass="22475">MPGEFRHWSTSGTRTKPACGRWNRHTRSSARSWPPAPSTAPCLCGRTGLVPQRLAQLVDARDSVHDVKFAPRHLGLRLATASEDGFVRMYEEIDVINLSHWPLQEEFLADKGGVTCVSWNKSRFDVPKIVVGGNSNVAKVWGYNNSYRLQVLAELVGHADAIHDVCWAPNMDRSSRLLAPASKDHTVRIWRLTIQEDDHL</sequence>
<dbReference type="SMART" id="SM00320">
    <property type="entry name" value="WD40"/>
    <property type="match status" value="3"/>
</dbReference>
<proteinExistence type="inferred from homology"/>
<accession>A0A225X085</accession>
<dbReference type="InterPro" id="IPR015943">
    <property type="entry name" value="WD40/YVTN_repeat-like_dom_sf"/>
</dbReference>
<dbReference type="OrthoDB" id="364224at2759"/>
<keyword evidence="11" id="KW-1185">Reference proteome</keyword>
<dbReference type="PANTHER" id="PTHR11024">
    <property type="entry name" value="NUCLEAR PORE COMPLEX PROTEIN SEC13 / SEH1 FAMILY MEMBER"/>
    <property type="match status" value="1"/>
</dbReference>
<evidence type="ECO:0000256" key="4">
    <source>
        <dbReference type="ARBA" id="ARBA00022574"/>
    </source>
</evidence>
<evidence type="ECO:0000256" key="5">
    <source>
        <dbReference type="ARBA" id="ARBA00022737"/>
    </source>
</evidence>
<evidence type="ECO:0000256" key="3">
    <source>
        <dbReference type="ARBA" id="ARBA00022448"/>
    </source>
</evidence>
<keyword evidence="7" id="KW-0539">Nucleus</keyword>
<dbReference type="GO" id="GO:0005198">
    <property type="term" value="F:structural molecule activity"/>
    <property type="evidence" value="ECO:0007669"/>
    <property type="project" value="InterPro"/>
</dbReference>
<reference evidence="11" key="1">
    <citation type="submission" date="2017-03" db="EMBL/GenBank/DDBJ databases">
        <title>Phytopthora megakarya and P. palmivora, two closely related causual agents of cacao black pod achieved similar genome size and gene model numbers by different mechanisms.</title>
        <authorList>
            <person name="Ali S."/>
            <person name="Shao J."/>
            <person name="Larry D.J."/>
            <person name="Kronmiller B."/>
            <person name="Shen D."/>
            <person name="Strem M.D."/>
            <person name="Melnick R.L."/>
            <person name="Guiltinan M.J."/>
            <person name="Tyler B.M."/>
            <person name="Meinhardt L.W."/>
            <person name="Bailey B.A."/>
        </authorList>
    </citation>
    <scope>NUCLEOTIDE SEQUENCE [LARGE SCALE GENOMIC DNA]</scope>
    <source>
        <strain evidence="11">zdho120</strain>
    </source>
</reference>
<evidence type="ECO:0000256" key="1">
    <source>
        <dbReference type="ARBA" id="ARBA00004259"/>
    </source>
</evidence>
<evidence type="ECO:0000313" key="11">
    <source>
        <dbReference type="Proteomes" id="UP000198211"/>
    </source>
</evidence>
<comment type="subcellular location">
    <subcellularLocation>
        <location evidence="1">Nucleus envelope</location>
    </subcellularLocation>
</comment>
<protein>
    <submittedName>
        <fullName evidence="10">Nucleoporin</fullName>
    </submittedName>
</protein>
<dbReference type="GO" id="GO:0034198">
    <property type="term" value="P:cellular response to amino acid starvation"/>
    <property type="evidence" value="ECO:0007669"/>
    <property type="project" value="TreeGrafter"/>
</dbReference>
<keyword evidence="3" id="KW-0813">Transport</keyword>
<evidence type="ECO:0000256" key="8">
    <source>
        <dbReference type="PROSITE-ProRule" id="PRU00221"/>
    </source>
</evidence>
<comment type="similarity">
    <text evidence="2">Belongs to the WD repeat SEC13 family.</text>
</comment>
<evidence type="ECO:0000313" key="10">
    <source>
        <dbReference type="EMBL" id="OWZ23336.1"/>
    </source>
</evidence>
<dbReference type="PROSITE" id="PS50294">
    <property type="entry name" value="WD_REPEATS_REGION"/>
    <property type="match status" value="1"/>
</dbReference>
<feature type="region of interest" description="Disordered" evidence="9">
    <location>
        <begin position="1"/>
        <end position="33"/>
    </location>
</feature>
<feature type="repeat" description="WD" evidence="8">
    <location>
        <begin position="155"/>
        <end position="192"/>
    </location>
</feature>
<dbReference type="PANTHER" id="PTHR11024:SF3">
    <property type="entry name" value="NUCLEOPORIN SEH1"/>
    <property type="match status" value="1"/>
</dbReference>
<dbReference type="Proteomes" id="UP000198211">
    <property type="component" value="Unassembled WGS sequence"/>
</dbReference>
<keyword evidence="5" id="KW-0677">Repeat</keyword>
<dbReference type="STRING" id="4795.A0A225X085"/>
<keyword evidence="6" id="KW-0653">Protein transport</keyword>
<evidence type="ECO:0000256" key="6">
    <source>
        <dbReference type="ARBA" id="ARBA00022927"/>
    </source>
</evidence>
<dbReference type="SUPFAM" id="SSF50978">
    <property type="entry name" value="WD40 repeat-like"/>
    <property type="match status" value="1"/>
</dbReference>
<gene>
    <name evidence="10" type="ORF">PHMEG_0001813</name>
</gene>
<dbReference type="GO" id="GO:0035859">
    <property type="term" value="C:Seh1-associated complex"/>
    <property type="evidence" value="ECO:0007669"/>
    <property type="project" value="TreeGrafter"/>
</dbReference>
<name>A0A225X085_9STRA</name>
<dbReference type="Pfam" id="PF00400">
    <property type="entry name" value="WD40"/>
    <property type="match status" value="1"/>
</dbReference>
<evidence type="ECO:0000256" key="9">
    <source>
        <dbReference type="SAM" id="MobiDB-lite"/>
    </source>
</evidence>
<dbReference type="PROSITE" id="PS50082">
    <property type="entry name" value="WD_REPEATS_2"/>
    <property type="match status" value="1"/>
</dbReference>
<evidence type="ECO:0000256" key="2">
    <source>
        <dbReference type="ARBA" id="ARBA00010102"/>
    </source>
</evidence>
<dbReference type="InterPro" id="IPR036322">
    <property type="entry name" value="WD40_repeat_dom_sf"/>
</dbReference>
<dbReference type="Gene3D" id="2.130.10.10">
    <property type="entry name" value="YVTN repeat-like/Quinoprotein amine dehydrogenase"/>
    <property type="match status" value="1"/>
</dbReference>
<dbReference type="GO" id="GO:0031080">
    <property type="term" value="C:nuclear pore outer ring"/>
    <property type="evidence" value="ECO:0007669"/>
    <property type="project" value="TreeGrafter"/>
</dbReference>
<organism evidence="10 11">
    <name type="scientific">Phytophthora megakarya</name>
    <dbReference type="NCBI Taxonomy" id="4795"/>
    <lineage>
        <taxon>Eukaryota</taxon>
        <taxon>Sar</taxon>
        <taxon>Stramenopiles</taxon>
        <taxon>Oomycota</taxon>
        <taxon>Peronosporomycetes</taxon>
        <taxon>Peronosporales</taxon>
        <taxon>Peronosporaceae</taxon>
        <taxon>Phytophthora</taxon>
    </lineage>
</organism>
<dbReference type="AlphaFoldDB" id="A0A225X085"/>
<dbReference type="InterPro" id="IPR001680">
    <property type="entry name" value="WD40_rpt"/>
</dbReference>
<dbReference type="EMBL" id="NBNE01000071">
    <property type="protein sequence ID" value="OWZ23336.1"/>
    <property type="molecule type" value="Genomic_DNA"/>
</dbReference>
<dbReference type="GO" id="GO:1904263">
    <property type="term" value="P:positive regulation of TORC1 signaling"/>
    <property type="evidence" value="ECO:0007669"/>
    <property type="project" value="TreeGrafter"/>
</dbReference>
<dbReference type="GO" id="GO:0015031">
    <property type="term" value="P:protein transport"/>
    <property type="evidence" value="ECO:0007669"/>
    <property type="project" value="UniProtKB-KW"/>
</dbReference>
<evidence type="ECO:0000256" key="7">
    <source>
        <dbReference type="ARBA" id="ARBA00023242"/>
    </source>
</evidence>
<comment type="caution">
    <text evidence="10">The sequence shown here is derived from an EMBL/GenBank/DDBJ whole genome shotgun (WGS) entry which is preliminary data.</text>
</comment>
<keyword evidence="4 8" id="KW-0853">WD repeat</keyword>